<reference evidence="4" key="1">
    <citation type="submission" date="2016-10" db="EMBL/GenBank/DDBJ databases">
        <authorList>
            <person name="Varghese N."/>
            <person name="Submissions S."/>
        </authorList>
    </citation>
    <scope>NUCLEOTIDE SEQUENCE [LARGE SCALE GENOMIC DNA]</scope>
    <source>
        <strain evidence="4">UNC178MFTsu3.1</strain>
    </source>
</reference>
<dbReference type="Proteomes" id="UP000199477">
    <property type="component" value="Unassembled WGS sequence"/>
</dbReference>
<evidence type="ECO:0000259" key="2">
    <source>
        <dbReference type="SMART" id="SM00849"/>
    </source>
</evidence>
<evidence type="ECO:0000313" key="4">
    <source>
        <dbReference type="Proteomes" id="UP000199477"/>
    </source>
</evidence>
<evidence type="ECO:0000256" key="1">
    <source>
        <dbReference type="SAM" id="SignalP"/>
    </source>
</evidence>
<dbReference type="RefSeq" id="WP_035322830.1">
    <property type="nucleotide sequence ID" value="NZ_FONH01000001.1"/>
</dbReference>
<dbReference type="Pfam" id="PF00753">
    <property type="entry name" value="Lactamase_B"/>
    <property type="match status" value="1"/>
</dbReference>
<dbReference type="PROSITE" id="PS51257">
    <property type="entry name" value="PROKAR_LIPOPROTEIN"/>
    <property type="match status" value="1"/>
</dbReference>
<dbReference type="EMBL" id="FONH01000001">
    <property type="protein sequence ID" value="SFE08458.1"/>
    <property type="molecule type" value="Genomic_DNA"/>
</dbReference>
<dbReference type="SMART" id="SM00849">
    <property type="entry name" value="Lactamase_B"/>
    <property type="match status" value="1"/>
</dbReference>
<dbReference type="PANTHER" id="PTHR42951:SF17">
    <property type="entry name" value="METALLO-BETA-LACTAMASE DOMAIN-CONTAINING PROTEIN"/>
    <property type="match status" value="1"/>
</dbReference>
<feature type="domain" description="Metallo-beta-lactamase" evidence="2">
    <location>
        <begin position="50"/>
        <end position="242"/>
    </location>
</feature>
<sequence>MKHPLHLFFAGAAALACASIHAAAADDRGWTRPEQPFRIYGDTWYVGTHGLSAILITSPQGHVLIDGTMPENARLVEQNIRSLGFRIGDVKAILNSHAHFDHAGAIAALAAASGAPVYASRYGAEELMAGGDYAEDPQNGEAPHFPKVAKVSVVADGGTVKVGDIVVTAHYTPGHTPGATTWTWRSCEKDRCLDVVYADSITAFTNGVYRYSDPAHPERVSGFRKTFDIVAALPCDVLITTHPDMSDFLDRAAAHRAGKQPDPMIDRQACKALAQSSVVKFEAKLKEERAAKP</sequence>
<proteinExistence type="predicted"/>
<evidence type="ECO:0000313" key="3">
    <source>
        <dbReference type="EMBL" id="SFE08458.1"/>
    </source>
</evidence>
<dbReference type="NCBIfam" id="NF033105">
    <property type="entry name" value="bla_subclass_B3"/>
    <property type="match status" value="1"/>
</dbReference>
<name>A0A1I1XP76_9GAMM</name>
<dbReference type="STRING" id="500610.SAMN02799615_00313"/>
<accession>A0A1I1XP76</accession>
<gene>
    <name evidence="3" type="ORF">SAMN02799615_00313</name>
</gene>
<keyword evidence="4" id="KW-1185">Reference proteome</keyword>
<dbReference type="InterPro" id="IPR050855">
    <property type="entry name" value="NDM-1-like"/>
</dbReference>
<dbReference type="AlphaFoldDB" id="A0A1I1XP76"/>
<dbReference type="PANTHER" id="PTHR42951">
    <property type="entry name" value="METALLO-BETA-LACTAMASE DOMAIN-CONTAINING"/>
    <property type="match status" value="1"/>
</dbReference>
<feature type="chain" id="PRO_5011646856" evidence="1">
    <location>
        <begin position="25"/>
        <end position="293"/>
    </location>
</feature>
<feature type="signal peptide" evidence="1">
    <location>
        <begin position="1"/>
        <end position="24"/>
    </location>
</feature>
<dbReference type="SUPFAM" id="SSF56281">
    <property type="entry name" value="Metallo-hydrolase/oxidoreductase"/>
    <property type="match status" value="1"/>
</dbReference>
<keyword evidence="1" id="KW-0732">Signal</keyword>
<organism evidence="3 4">
    <name type="scientific">Dyella marensis</name>
    <dbReference type="NCBI Taxonomy" id="500610"/>
    <lineage>
        <taxon>Bacteria</taxon>
        <taxon>Pseudomonadati</taxon>
        <taxon>Pseudomonadota</taxon>
        <taxon>Gammaproteobacteria</taxon>
        <taxon>Lysobacterales</taxon>
        <taxon>Rhodanobacteraceae</taxon>
        <taxon>Dyella</taxon>
    </lineage>
</organism>
<dbReference type="InterPro" id="IPR036866">
    <property type="entry name" value="RibonucZ/Hydroxyglut_hydro"/>
</dbReference>
<dbReference type="NCBIfam" id="NF012229">
    <property type="entry name" value="bla_class_B_core"/>
    <property type="match status" value="1"/>
</dbReference>
<dbReference type="InterPro" id="IPR001279">
    <property type="entry name" value="Metallo-B-lactamas"/>
</dbReference>
<protein>
    <submittedName>
        <fullName evidence="3">Metallo-beta-lactamase class B</fullName>
    </submittedName>
</protein>
<dbReference type="Gene3D" id="3.60.15.10">
    <property type="entry name" value="Ribonuclease Z/Hydroxyacylglutathione hydrolase-like"/>
    <property type="match status" value="1"/>
</dbReference>